<dbReference type="AlphaFoldDB" id="A0A1A9UN72"/>
<dbReference type="Proteomes" id="UP000078200">
    <property type="component" value="Unassembled WGS sequence"/>
</dbReference>
<proteinExistence type="predicted"/>
<dbReference type="EnsemblMetazoa" id="GAUT010100-RA">
    <property type="protein sequence ID" value="GAUT010100-PA"/>
    <property type="gene ID" value="GAUT010100"/>
</dbReference>
<keyword evidence="2" id="KW-1185">Reference proteome</keyword>
<reference evidence="1" key="1">
    <citation type="submission" date="2020-05" db="UniProtKB">
        <authorList>
            <consortium name="EnsemblMetazoa"/>
        </authorList>
    </citation>
    <scope>IDENTIFICATION</scope>
    <source>
        <strain evidence="1">TTRI</strain>
    </source>
</reference>
<protein>
    <submittedName>
        <fullName evidence="1">Uncharacterized protein</fullName>
    </submittedName>
</protein>
<sequence length="150" mass="16603">MPSSFYGRECSCITPLMSLKVSCAFVPYDATIEHDKDKVYATISIYLTIRCVLGMVCAVARLCIDTHIINHVADFLKVQHAGHISSEVPIVTVINIASTRIIEKLLCSADLEQMTTISAGTLRFVGITMADPPRRNRKKAQRGRDPVLTH</sequence>
<evidence type="ECO:0000313" key="2">
    <source>
        <dbReference type="Proteomes" id="UP000078200"/>
    </source>
</evidence>
<evidence type="ECO:0000313" key="1">
    <source>
        <dbReference type="EnsemblMetazoa" id="GAUT010100-PA"/>
    </source>
</evidence>
<organism evidence="1 2">
    <name type="scientific">Glossina austeni</name>
    <name type="common">Savannah tsetse fly</name>
    <dbReference type="NCBI Taxonomy" id="7395"/>
    <lineage>
        <taxon>Eukaryota</taxon>
        <taxon>Metazoa</taxon>
        <taxon>Ecdysozoa</taxon>
        <taxon>Arthropoda</taxon>
        <taxon>Hexapoda</taxon>
        <taxon>Insecta</taxon>
        <taxon>Pterygota</taxon>
        <taxon>Neoptera</taxon>
        <taxon>Endopterygota</taxon>
        <taxon>Diptera</taxon>
        <taxon>Brachycera</taxon>
        <taxon>Muscomorpha</taxon>
        <taxon>Hippoboscoidea</taxon>
        <taxon>Glossinidae</taxon>
        <taxon>Glossina</taxon>
    </lineage>
</organism>
<name>A0A1A9UN72_GLOAU</name>
<accession>A0A1A9UN72</accession>
<dbReference type="VEuPathDB" id="VectorBase:GAUT010100"/>